<feature type="compositionally biased region" description="Gly residues" evidence="1">
    <location>
        <begin position="10"/>
        <end position="29"/>
    </location>
</feature>
<dbReference type="HOGENOM" id="CLU_2501616_0_0_1"/>
<dbReference type="Gramene" id="OGLUM09G17160.1">
    <property type="protein sequence ID" value="OGLUM09G17160.1"/>
    <property type="gene ID" value="OGLUM09G17160"/>
</dbReference>
<feature type="region of interest" description="Disordered" evidence="1">
    <location>
        <begin position="67"/>
        <end position="86"/>
    </location>
</feature>
<evidence type="ECO:0000313" key="3">
    <source>
        <dbReference type="Proteomes" id="UP000026961"/>
    </source>
</evidence>
<feature type="compositionally biased region" description="Acidic residues" evidence="1">
    <location>
        <begin position="74"/>
        <end position="86"/>
    </location>
</feature>
<dbReference type="AlphaFoldDB" id="A0A0E0B5E1"/>
<reference evidence="2" key="1">
    <citation type="submission" date="2015-04" db="UniProtKB">
        <authorList>
            <consortium name="EnsemblPlants"/>
        </authorList>
    </citation>
    <scope>IDENTIFICATION</scope>
</reference>
<organism evidence="2">
    <name type="scientific">Oryza glumipatula</name>
    <dbReference type="NCBI Taxonomy" id="40148"/>
    <lineage>
        <taxon>Eukaryota</taxon>
        <taxon>Viridiplantae</taxon>
        <taxon>Streptophyta</taxon>
        <taxon>Embryophyta</taxon>
        <taxon>Tracheophyta</taxon>
        <taxon>Spermatophyta</taxon>
        <taxon>Magnoliopsida</taxon>
        <taxon>Liliopsida</taxon>
        <taxon>Poales</taxon>
        <taxon>Poaceae</taxon>
        <taxon>BOP clade</taxon>
        <taxon>Oryzoideae</taxon>
        <taxon>Oryzeae</taxon>
        <taxon>Oryzinae</taxon>
        <taxon>Oryza</taxon>
    </lineage>
</organism>
<accession>A0A0E0B5E1</accession>
<evidence type="ECO:0000256" key="1">
    <source>
        <dbReference type="SAM" id="MobiDB-lite"/>
    </source>
</evidence>
<reference evidence="2" key="2">
    <citation type="submission" date="2018-05" db="EMBL/GenBank/DDBJ databases">
        <title>OgluRS3 (Oryza glumaepatula Reference Sequence Version 3).</title>
        <authorList>
            <person name="Zhang J."/>
            <person name="Kudrna D."/>
            <person name="Lee S."/>
            <person name="Talag J."/>
            <person name="Welchert J."/>
            <person name="Wing R.A."/>
        </authorList>
    </citation>
    <scope>NUCLEOTIDE SEQUENCE [LARGE SCALE GENOMIC DNA]</scope>
</reference>
<sequence>MPRAVATRAGKGGGGRTGGSDGGGGGGGNWHMRQKSAVTTTLRIFSCCSRHRDVAATVTVDPQLHPCPRHCSEADEEVEPETQIDR</sequence>
<dbReference type="EnsemblPlants" id="OGLUM09G17160.1">
    <property type="protein sequence ID" value="OGLUM09G17160.1"/>
    <property type="gene ID" value="OGLUM09G17160"/>
</dbReference>
<protein>
    <submittedName>
        <fullName evidence="2">Uncharacterized protein</fullName>
    </submittedName>
</protein>
<dbReference type="STRING" id="40148.A0A0E0B5E1"/>
<feature type="region of interest" description="Disordered" evidence="1">
    <location>
        <begin position="1"/>
        <end position="34"/>
    </location>
</feature>
<keyword evidence="3" id="KW-1185">Reference proteome</keyword>
<proteinExistence type="predicted"/>
<evidence type="ECO:0000313" key="2">
    <source>
        <dbReference type="EnsemblPlants" id="OGLUM09G17160.1"/>
    </source>
</evidence>
<name>A0A0E0B5E1_9ORYZ</name>
<dbReference type="Proteomes" id="UP000026961">
    <property type="component" value="Chromosome 9"/>
</dbReference>